<feature type="compositionally biased region" description="Polar residues" evidence="11">
    <location>
        <begin position="148"/>
        <end position="165"/>
    </location>
</feature>
<feature type="region of interest" description="Disordered" evidence="11">
    <location>
        <begin position="310"/>
        <end position="971"/>
    </location>
</feature>
<feature type="compositionally biased region" description="Acidic residues" evidence="11">
    <location>
        <begin position="387"/>
        <end position="396"/>
    </location>
</feature>
<evidence type="ECO:0000256" key="11">
    <source>
        <dbReference type="SAM" id="MobiDB-lite"/>
    </source>
</evidence>
<comment type="function">
    <text evidence="9 10">Involved in the initiation of assembly of the COPII coat required for the formation of transport vesicles from the endoplasmic reticulum (ER) and the selection of cargo molecules. Also involved in autophagy.</text>
</comment>
<comment type="subcellular location">
    <subcellularLocation>
        <location evidence="1">Endoplasmic reticulum membrane</location>
        <topology evidence="1">Peripheral membrane protein</topology>
        <orientation evidence="1">Cytoplasmic side</orientation>
    </subcellularLocation>
</comment>
<feature type="compositionally biased region" description="Gly residues" evidence="11">
    <location>
        <begin position="1799"/>
        <end position="1809"/>
    </location>
</feature>
<feature type="compositionally biased region" description="Polar residues" evidence="11">
    <location>
        <begin position="20"/>
        <end position="37"/>
    </location>
</feature>
<organism evidence="15 16">
    <name type="scientific">Pyricularia oryzae</name>
    <name type="common">Rice blast fungus</name>
    <name type="synonym">Magnaporthe oryzae</name>
    <dbReference type="NCBI Taxonomy" id="318829"/>
    <lineage>
        <taxon>Eukaryota</taxon>
        <taxon>Fungi</taxon>
        <taxon>Dikarya</taxon>
        <taxon>Ascomycota</taxon>
        <taxon>Pezizomycotina</taxon>
        <taxon>Sordariomycetes</taxon>
        <taxon>Sordariomycetidae</taxon>
        <taxon>Magnaporthales</taxon>
        <taxon>Pyriculariaceae</taxon>
        <taxon>Pyricularia</taxon>
    </lineage>
</organism>
<feature type="compositionally biased region" description="Polar residues" evidence="11">
    <location>
        <begin position="917"/>
        <end position="930"/>
    </location>
</feature>
<keyword evidence="5 10" id="KW-0931">ER-Golgi transport</keyword>
<feature type="compositionally biased region" description="Polar residues" evidence="11">
    <location>
        <begin position="1593"/>
        <end position="1608"/>
    </location>
</feature>
<dbReference type="Gene3D" id="1.25.40.1030">
    <property type="match status" value="1"/>
</dbReference>
<protein>
    <recommendedName>
        <fullName evidence="10">Protein transport protein sec16</fullName>
    </recommendedName>
</protein>
<dbReference type="Pfam" id="PF12932">
    <property type="entry name" value="Sec16"/>
    <property type="match status" value="1"/>
</dbReference>
<evidence type="ECO:0000259" key="13">
    <source>
        <dbReference type="Pfam" id="PF12932"/>
    </source>
</evidence>
<dbReference type="CDD" id="cd09233">
    <property type="entry name" value="ACE1-Sec16-like"/>
    <property type="match status" value="1"/>
</dbReference>
<feature type="compositionally biased region" description="Low complexity" evidence="11">
    <location>
        <begin position="1889"/>
        <end position="1924"/>
    </location>
</feature>
<feature type="compositionally biased region" description="Polar residues" evidence="11">
    <location>
        <begin position="865"/>
        <end position="879"/>
    </location>
</feature>
<feature type="compositionally biased region" description="Polar residues" evidence="11">
    <location>
        <begin position="1948"/>
        <end position="1957"/>
    </location>
</feature>
<evidence type="ECO:0000256" key="1">
    <source>
        <dbReference type="ARBA" id="ARBA00004397"/>
    </source>
</evidence>
<comment type="similarity">
    <text evidence="2 10">Belongs to the SEC16 family.</text>
</comment>
<feature type="region of interest" description="Disordered" evidence="11">
    <location>
        <begin position="1483"/>
        <end position="1829"/>
    </location>
</feature>
<proteinExistence type="inferred from homology"/>
<dbReference type="PANTHER" id="PTHR13402:SF6">
    <property type="entry name" value="SECRETORY 16, ISOFORM I"/>
    <property type="match status" value="1"/>
</dbReference>
<dbReference type="Proteomes" id="UP000294847">
    <property type="component" value="Chromosome 6"/>
</dbReference>
<keyword evidence="3 10" id="KW-0813">Transport</keyword>
<feature type="compositionally biased region" description="Low complexity" evidence="11">
    <location>
        <begin position="480"/>
        <end position="495"/>
    </location>
</feature>
<feature type="compositionally biased region" description="Low complexity" evidence="11">
    <location>
        <begin position="699"/>
        <end position="708"/>
    </location>
</feature>
<feature type="compositionally biased region" description="Low complexity" evidence="11">
    <location>
        <begin position="377"/>
        <end position="386"/>
    </location>
</feature>
<evidence type="ECO:0000256" key="3">
    <source>
        <dbReference type="ARBA" id="ARBA00022448"/>
    </source>
</evidence>
<feature type="region of interest" description="Disordered" evidence="11">
    <location>
        <begin position="1844"/>
        <end position="1987"/>
    </location>
</feature>
<feature type="compositionally biased region" description="Basic and acidic residues" evidence="11">
    <location>
        <begin position="219"/>
        <end position="228"/>
    </location>
</feature>
<evidence type="ECO:0000256" key="6">
    <source>
        <dbReference type="ARBA" id="ARBA00022927"/>
    </source>
</evidence>
<evidence type="ECO:0000259" key="12">
    <source>
        <dbReference type="Pfam" id="PF12931"/>
    </source>
</evidence>
<feature type="compositionally biased region" description="Polar residues" evidence="11">
    <location>
        <begin position="1577"/>
        <end position="1586"/>
    </location>
</feature>
<dbReference type="GO" id="GO:0016192">
    <property type="term" value="P:vesicle-mediated transport"/>
    <property type="evidence" value="ECO:0007669"/>
    <property type="project" value="UniProtKB-KW"/>
</dbReference>
<evidence type="ECO:0000256" key="8">
    <source>
        <dbReference type="ARBA" id="ARBA00023136"/>
    </source>
</evidence>
<feature type="compositionally biased region" description="Polar residues" evidence="11">
    <location>
        <begin position="426"/>
        <end position="436"/>
    </location>
</feature>
<dbReference type="GO" id="GO:0015031">
    <property type="term" value="P:protein transport"/>
    <property type="evidence" value="ECO:0007669"/>
    <property type="project" value="UniProtKB-KW"/>
</dbReference>
<dbReference type="InterPro" id="IPR024468">
    <property type="entry name" value="Sec16_N"/>
</dbReference>
<feature type="compositionally biased region" description="Polar residues" evidence="11">
    <location>
        <begin position="834"/>
        <end position="843"/>
    </location>
</feature>
<accession>A0A4P7NQL5</accession>
<dbReference type="Pfam" id="PF12935">
    <property type="entry name" value="Sec16_N"/>
    <property type="match status" value="1"/>
</dbReference>
<feature type="region of interest" description="Disordered" evidence="11">
    <location>
        <begin position="1"/>
        <end position="279"/>
    </location>
</feature>
<keyword evidence="7 10" id="KW-0072">Autophagy</keyword>
<dbReference type="GO" id="GO:0070973">
    <property type="term" value="P:protein localization to endoplasmic reticulum exit site"/>
    <property type="evidence" value="ECO:0007669"/>
    <property type="project" value="TreeGrafter"/>
</dbReference>
<feature type="compositionally biased region" description="Basic and acidic residues" evidence="11">
    <location>
        <begin position="1763"/>
        <end position="1793"/>
    </location>
</feature>
<dbReference type="PANTHER" id="PTHR13402">
    <property type="entry name" value="RGPR-RELATED"/>
    <property type="match status" value="1"/>
</dbReference>
<gene>
    <name evidence="15" type="ORF">PoMZ_06364</name>
</gene>
<feature type="compositionally biased region" description="Polar residues" evidence="11">
    <location>
        <begin position="1"/>
        <end position="10"/>
    </location>
</feature>
<feature type="compositionally biased region" description="Polar residues" evidence="11">
    <location>
        <begin position="52"/>
        <end position="63"/>
    </location>
</feature>
<feature type="compositionally biased region" description="Basic and acidic residues" evidence="11">
    <location>
        <begin position="777"/>
        <end position="792"/>
    </location>
</feature>
<feature type="compositionally biased region" description="Acidic residues" evidence="11">
    <location>
        <begin position="411"/>
        <end position="425"/>
    </location>
</feature>
<evidence type="ECO:0000256" key="5">
    <source>
        <dbReference type="ARBA" id="ARBA00022892"/>
    </source>
</evidence>
<feature type="compositionally biased region" description="Pro residues" evidence="11">
    <location>
        <begin position="1711"/>
        <end position="1721"/>
    </location>
</feature>
<dbReference type="GO" id="GO:0007030">
    <property type="term" value="P:Golgi organization"/>
    <property type="evidence" value="ECO:0007669"/>
    <property type="project" value="TreeGrafter"/>
</dbReference>
<feature type="compositionally biased region" description="Polar residues" evidence="11">
    <location>
        <begin position="638"/>
        <end position="653"/>
    </location>
</feature>
<dbReference type="EMBL" id="CP034209">
    <property type="protein sequence ID" value="QBZ64665.1"/>
    <property type="molecule type" value="Genomic_DNA"/>
</dbReference>
<evidence type="ECO:0000313" key="15">
    <source>
        <dbReference type="EMBL" id="QBZ64665.1"/>
    </source>
</evidence>
<feature type="domain" description="Sec16 central conserved" evidence="13">
    <location>
        <begin position="977"/>
        <end position="1095"/>
    </location>
</feature>
<dbReference type="GO" id="GO:0006914">
    <property type="term" value="P:autophagy"/>
    <property type="evidence" value="ECO:0007669"/>
    <property type="project" value="UniProtKB-KW"/>
</dbReference>
<dbReference type="Pfam" id="PF12931">
    <property type="entry name" value="TPR_Sec16"/>
    <property type="match status" value="1"/>
</dbReference>
<feature type="compositionally biased region" description="Low complexity" evidence="11">
    <location>
        <begin position="1751"/>
        <end position="1761"/>
    </location>
</feature>
<name>A0A4P7NQL5_PYROR</name>
<evidence type="ECO:0000256" key="2">
    <source>
        <dbReference type="ARBA" id="ARBA00005927"/>
    </source>
</evidence>
<evidence type="ECO:0000259" key="14">
    <source>
        <dbReference type="Pfam" id="PF12935"/>
    </source>
</evidence>
<evidence type="ECO:0000256" key="10">
    <source>
        <dbReference type="RuleBase" id="RU364101"/>
    </source>
</evidence>
<evidence type="ECO:0000256" key="7">
    <source>
        <dbReference type="ARBA" id="ARBA00023006"/>
    </source>
</evidence>
<dbReference type="InterPro" id="IPR024298">
    <property type="entry name" value="Sec16_Sec23-bd"/>
</dbReference>
<evidence type="ECO:0000313" key="16">
    <source>
        <dbReference type="Proteomes" id="UP000294847"/>
    </source>
</evidence>
<feature type="compositionally biased region" description="Polar residues" evidence="11">
    <location>
        <begin position="449"/>
        <end position="467"/>
    </location>
</feature>
<feature type="domain" description="Sec16 N-terminal" evidence="14">
    <location>
        <begin position="232"/>
        <end position="448"/>
    </location>
</feature>
<keyword evidence="4 10" id="KW-0256">Endoplasmic reticulum</keyword>
<feature type="compositionally biased region" description="Basic residues" evidence="11">
    <location>
        <begin position="1970"/>
        <end position="1979"/>
    </location>
</feature>
<feature type="compositionally biased region" description="Low complexity" evidence="11">
    <location>
        <begin position="934"/>
        <end position="948"/>
    </location>
</feature>
<feature type="compositionally biased region" description="Low complexity" evidence="11">
    <location>
        <begin position="1678"/>
        <end position="1692"/>
    </location>
</feature>
<feature type="domain" description="Sec16 Sec23-binding" evidence="12">
    <location>
        <begin position="1156"/>
        <end position="1459"/>
    </location>
</feature>
<reference evidence="15 16" key="1">
    <citation type="journal article" date="2019" name="Mol. Biol. Evol.">
        <title>Blast fungal genomes show frequent chromosomal changes, gene gains and losses, and effector gene turnover.</title>
        <authorList>
            <person name="Gomez Luciano L.B."/>
            <person name="Jason Tsai I."/>
            <person name="Chuma I."/>
            <person name="Tosa Y."/>
            <person name="Chen Y.H."/>
            <person name="Li J.Y."/>
            <person name="Li M.Y."/>
            <person name="Jade Lu M.Y."/>
            <person name="Nakayashiki H."/>
            <person name="Li W.H."/>
        </authorList>
    </citation>
    <scope>NUCLEOTIDE SEQUENCE [LARGE SCALE GENOMIC DNA]</scope>
    <source>
        <strain evidence="15">MZ5-1-6</strain>
    </source>
</reference>
<feature type="compositionally biased region" description="Polar residues" evidence="11">
    <location>
        <begin position="728"/>
        <end position="739"/>
    </location>
</feature>
<dbReference type="InterPro" id="IPR024340">
    <property type="entry name" value="Sec16_CCD"/>
</dbReference>
<feature type="compositionally biased region" description="Basic and acidic residues" evidence="11">
    <location>
        <begin position="1725"/>
        <end position="1743"/>
    </location>
</feature>
<feature type="compositionally biased region" description="Polar residues" evidence="11">
    <location>
        <begin position="1639"/>
        <end position="1652"/>
    </location>
</feature>
<keyword evidence="8 10" id="KW-0472">Membrane</keyword>
<sequence>MLVEEANSTWHPAFMPNSAHDISTQPSRSPSATVTTETHTHQDASPPAHDVSVTNPNDASSQEPIRAEPEPQQTKATAEQEATLPPVDSEAITQPAPAAAKSTPSKHLPSDSFARTVAHEANWDGDDDVEWSLPETDADPFKFLGPSDRTNSFPVVPPMQQSSQKEAQRPERLLPISQAEELMAELDREASPVKYAAESSDGQLVDGEAQPENSTSDCSTEKLSRRDVASLTDAEAPDERYEEGVPLITREQASDFSTKPTEDSHDPFANDTTGEDDFFAQIGDSRKPAAEDDGGFLLERPLERKSTMQVLGAVDEMVSPSRADTGLESMMEESPEDRDFWSQQQPLDEAQEQQEAKAASDEAAAGRSEAEPQENSADLAAKWAAAFDDEDDDGFILDDPSKEVDPAAFFGDDDDGFLDDVEETPEPNTATQGPVSTQPPAPNGRYTPAQVTPMTSRQASNSSQYYPGQTPFVAQPAGQPSSATPFAPAPAFGAPPLRPEVNKAASFADKSKGGYTSPYDLPADIVKPRKRPTAQQKSPLVGASQPPPGPPGARASSAPMSPPPPGRANQPVSPAKQPPQRSQSGGEGFFADLPVAQRARPASRTSLHGMPSPQINAAGPPQMRAQASPGFAPGQAQPVPTSTAPQAPYSQPPTMAVPPQPGYAPATATSGMTGGLVAPERVSPYAALQSGSGTMPVVPSAAAGSRYSPAPPPAPASNRYSPVPTGNRPASATYASSHSVAAPPVLPHQPRTSSPLAHFEISHDRARSAGAAQADGAHPDRRVASAMHEPRLSRMPSLPSTREVDEETIPQSGPPPSSHSRPSSQGVMGPPQAPSQMSQRSRQTPPPPVTIAQQNATLSPPKRVSSYTPQSQAHSTLSPHGSDFVPPPRSHTQSPGALYGRGAVNSTDPVPRPSSVHDPTSPRSATSATHSFVPMTPAPASAPMTMPTRPRRASQNLNLVPPTDGREHDPLQRWKGAPIVRWGVGGAIVTSFPKDVPRYGINQTLPMILRSPGEVKIKSMKEIQPLEERLGKFPGPLRGKSKKKEIVAWLTTGIEDLERNNPVNSLYGQTTLEDKRSEERVLLWKILRLFIEHDGTLEGSPAVDKAVRNILSPGLDDSLSEPTTNFALGQDSAGLQGSFATQMKSDAVDSAVVEQIRRSLLGGDREKAVWDAADKRLWGHALLIANTVSPDLYKKVSQEFVRKEVNYPGHNNESLAVLYEVLSGNHEECVDELVPVHARAGLQLMPTGGVHGQSTDALAGLDKWRETLGLVLSNRSNNDSRAINSLGNLLAGYGRAEAAHICYLFARSATVFGGLDDPTSHFVLVGADHKRQADQFAKETEALLLSEVYEFGLYLGAGANKDVNCPHLAAYKLQHAMTLAETGFPDKALQYCETLAHAITSQTRRSPYHHGVLEAAVENLANRLRQAPKEESNSWISKPSMGKVSDSVWNRFNKFVAGDDSEPGENGMLNPPGAAGPFARVAGGTPTISRPASPPNATGMEMFGGGAQGLHAFAPPAAQAPPAPATRAGSRYAPGAPATSNPYEPQQGHGARAPSAGRSSGEYSRNSPEASRRSSEFQRSAYSPYQPTGLHSPATSQNGFTPASNNESPYAPKPYGDSGSSPAESAPVPSFGYQPYTPDYSTGNGSAYGTLSNDEKKAASEEPEMPSYGYQPPPYSYEPPTMTLNNDDLSNDNSDHKVEEPASTGGYEPPSFQPYEPPTYEPDPEMSRDDEGEKVSDSKHEFKPMSFMDDSASIASTSTSNKKSKEEIERENQELFRKAAEEDAKRAEAEKAAKAKKGWLGGWFGGGGSAKKDLAAEQPKAVKAKLGEQNSFYYDEDLKRWVNKKAGSDAGSTPTSTPPPPKGGPRSAAGTPPPPGAGGGMMAPPPPGGRLSAPPRGPPLSSSASSSNLAAVAAANASQSSLLGTTPPMLQRTASNGSEAGLAPPSRPGTSMSNASSIDDLLSAAGPRKPGAKKARKSGRYVDVMAK</sequence>
<evidence type="ECO:0000256" key="4">
    <source>
        <dbReference type="ARBA" id="ARBA00022824"/>
    </source>
</evidence>
<dbReference type="GO" id="GO:0005789">
    <property type="term" value="C:endoplasmic reticulum membrane"/>
    <property type="evidence" value="ECO:0007669"/>
    <property type="project" value="UniProtKB-SubCell"/>
</dbReference>
<evidence type="ECO:0000256" key="9">
    <source>
        <dbReference type="ARBA" id="ARBA00024687"/>
    </source>
</evidence>
<keyword evidence="6 10" id="KW-0653">Protein transport</keyword>
<dbReference type="GO" id="GO:0070971">
    <property type="term" value="C:endoplasmic reticulum exit site"/>
    <property type="evidence" value="ECO:0007669"/>
    <property type="project" value="TreeGrafter"/>
</dbReference>
<dbReference type="FunFam" id="1.25.40.1030:FF:000008">
    <property type="entry name" value="Protein transport protein sec16"/>
    <property type="match status" value="1"/>
</dbReference>
<dbReference type="GO" id="GO:0012507">
    <property type="term" value="C:ER to Golgi transport vesicle membrane"/>
    <property type="evidence" value="ECO:0007669"/>
    <property type="project" value="TreeGrafter"/>
</dbReference>
<feature type="compositionally biased region" description="Polar residues" evidence="11">
    <location>
        <begin position="1557"/>
        <end position="1569"/>
    </location>
</feature>